<name>A0A4R3YTV3_9GAMM</name>
<evidence type="ECO:0000259" key="1">
    <source>
        <dbReference type="PROSITE" id="PS51819"/>
    </source>
</evidence>
<protein>
    <submittedName>
        <fullName evidence="2">Putative glyoxalase superfamily protein PhnB</fullName>
    </submittedName>
</protein>
<feature type="domain" description="VOC" evidence="1">
    <location>
        <begin position="4"/>
        <end position="136"/>
    </location>
</feature>
<dbReference type="Gene3D" id="3.10.180.10">
    <property type="entry name" value="2,3-Dihydroxybiphenyl 1,2-Dioxygenase, domain 1"/>
    <property type="match status" value="1"/>
</dbReference>
<accession>A0A4R3YTV3</accession>
<evidence type="ECO:0000313" key="3">
    <source>
        <dbReference type="Proteomes" id="UP000295645"/>
    </source>
</evidence>
<gene>
    <name evidence="2" type="ORF">EC912_102738</name>
</gene>
<comment type="caution">
    <text evidence="2">The sequence shown here is derived from an EMBL/GenBank/DDBJ whole genome shotgun (WGS) entry which is preliminary data.</text>
</comment>
<organism evidence="2 3">
    <name type="scientific">Luteibacter rhizovicinus</name>
    <dbReference type="NCBI Taxonomy" id="242606"/>
    <lineage>
        <taxon>Bacteria</taxon>
        <taxon>Pseudomonadati</taxon>
        <taxon>Pseudomonadota</taxon>
        <taxon>Gammaproteobacteria</taxon>
        <taxon>Lysobacterales</taxon>
        <taxon>Rhodanobacteraceae</taxon>
        <taxon>Luteibacter</taxon>
    </lineage>
</organism>
<dbReference type="InterPro" id="IPR029068">
    <property type="entry name" value="Glyas_Bleomycin-R_OHBP_Dase"/>
</dbReference>
<reference evidence="2 3" key="1">
    <citation type="submission" date="2019-03" db="EMBL/GenBank/DDBJ databases">
        <title>Above-ground endophytic microbial communities from plants in different locations in the United States.</title>
        <authorList>
            <person name="Frank C."/>
        </authorList>
    </citation>
    <scope>NUCLEOTIDE SEQUENCE [LARGE SCALE GENOMIC DNA]</scope>
    <source>
        <strain evidence="2 3">LP_13_YM</strain>
    </source>
</reference>
<dbReference type="EMBL" id="SMCS01000002">
    <property type="protein sequence ID" value="TCV96387.1"/>
    <property type="molecule type" value="Genomic_DNA"/>
</dbReference>
<dbReference type="SUPFAM" id="SSF54593">
    <property type="entry name" value="Glyoxalase/Bleomycin resistance protein/Dihydroxybiphenyl dioxygenase"/>
    <property type="match status" value="1"/>
</dbReference>
<keyword evidence="3" id="KW-1185">Reference proteome</keyword>
<proteinExistence type="predicted"/>
<dbReference type="OrthoDB" id="5966445at2"/>
<dbReference type="Pfam" id="PF00903">
    <property type="entry name" value="Glyoxalase"/>
    <property type="match status" value="1"/>
</dbReference>
<evidence type="ECO:0000313" key="2">
    <source>
        <dbReference type="EMBL" id="TCV96387.1"/>
    </source>
</evidence>
<dbReference type="PROSITE" id="PS51819">
    <property type="entry name" value="VOC"/>
    <property type="match status" value="1"/>
</dbReference>
<dbReference type="InterPro" id="IPR037523">
    <property type="entry name" value="VOC_core"/>
</dbReference>
<dbReference type="Proteomes" id="UP000295645">
    <property type="component" value="Unassembled WGS sequence"/>
</dbReference>
<dbReference type="InterPro" id="IPR004360">
    <property type="entry name" value="Glyas_Fos-R_dOase_dom"/>
</dbReference>
<sequence length="136" mass="15128">MLNKLVGLTPLFQVFDMPTALAFYRDKLGFDVVSASPVVETPEGRFSHWMWLRSGNVDLMLNTAYDSGERPSERDASRIAAHSDTCLFIGCSDLDSAYAALIQTGLTIEPPAMSGYGMRRFSLHDPDNFELVFQEA</sequence>
<dbReference type="AlphaFoldDB" id="A0A4R3YTV3"/>
<dbReference type="RefSeq" id="WP_132142573.1">
    <property type="nucleotide sequence ID" value="NZ_SMCS01000002.1"/>
</dbReference>